<dbReference type="GO" id="GO:0004852">
    <property type="term" value="F:uroporphyrinogen-III synthase activity"/>
    <property type="evidence" value="ECO:0007669"/>
    <property type="project" value="InterPro"/>
</dbReference>
<dbReference type="Pfam" id="PF02602">
    <property type="entry name" value="HEM4"/>
    <property type="match status" value="1"/>
</dbReference>
<name>A0A2T5RLI8_9FIRM</name>
<dbReference type="OrthoDB" id="9815856at2"/>
<dbReference type="AlphaFoldDB" id="A0A2T5RLI8"/>
<dbReference type="InterPro" id="IPR036108">
    <property type="entry name" value="4pyrrol_syn_uPrphyn_synt_sf"/>
</dbReference>
<dbReference type="InterPro" id="IPR003754">
    <property type="entry name" value="4pyrrol_synth_uPrphyn_synth"/>
</dbReference>
<gene>
    <name evidence="2" type="ORF">C8C76_1081</name>
</gene>
<protein>
    <submittedName>
        <fullName evidence="2">Uroporphyrinogen-III synthase HemD</fullName>
    </submittedName>
</protein>
<organism evidence="2 3">
    <name type="scientific">Halanaerobium saccharolyticum</name>
    <dbReference type="NCBI Taxonomy" id="43595"/>
    <lineage>
        <taxon>Bacteria</taxon>
        <taxon>Bacillati</taxon>
        <taxon>Bacillota</taxon>
        <taxon>Clostridia</taxon>
        <taxon>Halanaerobiales</taxon>
        <taxon>Halanaerobiaceae</taxon>
        <taxon>Halanaerobium</taxon>
    </lineage>
</organism>
<dbReference type="Proteomes" id="UP000244089">
    <property type="component" value="Unassembled WGS sequence"/>
</dbReference>
<dbReference type="EMBL" id="QAXS01000008">
    <property type="protein sequence ID" value="PTW00109.1"/>
    <property type="molecule type" value="Genomic_DNA"/>
</dbReference>
<sequence length="83" mass="9194">MLKYFYAMLVGLDKLLKSRNQNLENNSAAISKEELWQQLEEIPAACIGPVTAAKAEEYGLNVKITAAEYTIEGLFAAISAYYS</sequence>
<proteinExistence type="predicted"/>
<reference evidence="2 3" key="1">
    <citation type="submission" date="2018-04" db="EMBL/GenBank/DDBJ databases">
        <title>Subsurface microbial communities from deep shales in Ohio and West Virginia, USA.</title>
        <authorList>
            <person name="Wrighton K."/>
        </authorList>
    </citation>
    <scope>NUCLEOTIDE SEQUENCE [LARGE SCALE GENOMIC DNA]</scope>
    <source>
        <strain evidence="2 3">WC1</strain>
    </source>
</reference>
<accession>A0A2T5RLI8</accession>
<dbReference type="SUPFAM" id="SSF69618">
    <property type="entry name" value="HemD-like"/>
    <property type="match status" value="1"/>
</dbReference>
<evidence type="ECO:0000259" key="1">
    <source>
        <dbReference type="Pfam" id="PF02602"/>
    </source>
</evidence>
<evidence type="ECO:0000313" key="3">
    <source>
        <dbReference type="Proteomes" id="UP000244089"/>
    </source>
</evidence>
<dbReference type="Gene3D" id="3.40.50.10090">
    <property type="match status" value="1"/>
</dbReference>
<evidence type="ECO:0000313" key="2">
    <source>
        <dbReference type="EMBL" id="PTW00109.1"/>
    </source>
</evidence>
<feature type="domain" description="Tetrapyrrole biosynthesis uroporphyrinogen III synthase" evidence="1">
    <location>
        <begin position="31"/>
        <end position="75"/>
    </location>
</feature>
<dbReference type="GO" id="GO:0033014">
    <property type="term" value="P:tetrapyrrole biosynthetic process"/>
    <property type="evidence" value="ECO:0007669"/>
    <property type="project" value="InterPro"/>
</dbReference>
<comment type="caution">
    <text evidence="2">The sequence shown here is derived from an EMBL/GenBank/DDBJ whole genome shotgun (WGS) entry which is preliminary data.</text>
</comment>